<dbReference type="PANTHER" id="PTHR30543:SF21">
    <property type="entry name" value="NAD(P)H-DEPENDENT FMN REDUCTASE LOT6"/>
    <property type="match status" value="1"/>
</dbReference>
<evidence type="ECO:0000313" key="2">
    <source>
        <dbReference type="EMBL" id="MDA0632836.1"/>
    </source>
</evidence>
<dbReference type="RefSeq" id="WP_270153623.1">
    <property type="nucleotide sequence ID" value="NZ_JAPNNL010000012.1"/>
</dbReference>
<protein>
    <submittedName>
        <fullName evidence="2">NAD(P)H-dependent oxidoreductase</fullName>
    </submittedName>
</protein>
<accession>A0ABT4S6L1</accession>
<gene>
    <name evidence="2" type="ORF">OUY22_05350</name>
</gene>
<sequence length="202" mass="22027">MIRIGIVIGSTRPGRVGEDVARWVQDLAVKRGDAEYELVDLADFALPHLDEPLPAAAGQYTREHTAAWSERISSFDGFVFVTPEYNHSTSGALKNAIDFLFAEWSDKAAAFVSYGVDGGARAAEHLRQVLGQLKVADVAAQVTLSLYADFEDFTVLRPAPLHEERLTVMLDQLVSWATALRPLRVPTQGAHSGCPLRVPAQG</sequence>
<dbReference type="InterPro" id="IPR029039">
    <property type="entry name" value="Flavoprotein-like_sf"/>
</dbReference>
<dbReference type="Pfam" id="PF03358">
    <property type="entry name" value="FMN_red"/>
    <property type="match status" value="1"/>
</dbReference>
<dbReference type="InterPro" id="IPR005025">
    <property type="entry name" value="FMN_Rdtase-like_dom"/>
</dbReference>
<dbReference type="EMBL" id="JAPNNL010000012">
    <property type="protein sequence ID" value="MDA0632836.1"/>
    <property type="molecule type" value="Genomic_DNA"/>
</dbReference>
<dbReference type="PANTHER" id="PTHR30543">
    <property type="entry name" value="CHROMATE REDUCTASE"/>
    <property type="match status" value="1"/>
</dbReference>
<dbReference type="InterPro" id="IPR050712">
    <property type="entry name" value="NAD(P)H-dep_reductase"/>
</dbReference>
<proteinExistence type="predicted"/>
<evidence type="ECO:0000313" key="3">
    <source>
        <dbReference type="Proteomes" id="UP001144036"/>
    </source>
</evidence>
<reference evidence="2" key="1">
    <citation type="submission" date="2022-11" db="EMBL/GenBank/DDBJ databases">
        <title>Nonomuraea corallina sp. nov., a new species of the genus Nonomuraea isolated from sea side sediment in Thai sea.</title>
        <authorList>
            <person name="Ngamcharungchit C."/>
            <person name="Matsumoto A."/>
            <person name="Suriyachadkun C."/>
            <person name="Panbangred W."/>
            <person name="Inahashi Y."/>
            <person name="Intra B."/>
        </authorList>
    </citation>
    <scope>NUCLEOTIDE SEQUENCE</scope>
    <source>
        <strain evidence="2">MCN248</strain>
    </source>
</reference>
<organism evidence="2 3">
    <name type="scientific">Nonomuraea corallina</name>
    <dbReference type="NCBI Taxonomy" id="2989783"/>
    <lineage>
        <taxon>Bacteria</taxon>
        <taxon>Bacillati</taxon>
        <taxon>Actinomycetota</taxon>
        <taxon>Actinomycetes</taxon>
        <taxon>Streptosporangiales</taxon>
        <taxon>Streptosporangiaceae</taxon>
        <taxon>Nonomuraea</taxon>
    </lineage>
</organism>
<feature type="domain" description="NADPH-dependent FMN reductase-like" evidence="1">
    <location>
        <begin position="3"/>
        <end position="146"/>
    </location>
</feature>
<dbReference type="SUPFAM" id="SSF52218">
    <property type="entry name" value="Flavoproteins"/>
    <property type="match status" value="1"/>
</dbReference>
<keyword evidence="3" id="KW-1185">Reference proteome</keyword>
<dbReference type="Gene3D" id="3.40.50.360">
    <property type="match status" value="1"/>
</dbReference>
<comment type="caution">
    <text evidence="2">The sequence shown here is derived from an EMBL/GenBank/DDBJ whole genome shotgun (WGS) entry which is preliminary data.</text>
</comment>
<dbReference type="Proteomes" id="UP001144036">
    <property type="component" value="Unassembled WGS sequence"/>
</dbReference>
<name>A0ABT4S6L1_9ACTN</name>
<evidence type="ECO:0000259" key="1">
    <source>
        <dbReference type="Pfam" id="PF03358"/>
    </source>
</evidence>